<evidence type="ECO:0000313" key="1">
    <source>
        <dbReference type="EMBL" id="KAK5980877.1"/>
    </source>
</evidence>
<proteinExistence type="predicted"/>
<name>A0AAN8FTW8_TRICO</name>
<dbReference type="EMBL" id="WIXE01006905">
    <property type="protein sequence ID" value="KAK5980877.1"/>
    <property type="molecule type" value="Genomic_DNA"/>
</dbReference>
<sequence>MARLLDTVCPNRVVAVLEGGYFPANYTESASMMVRGLKGLPLPHLALDRLSPAFKETLWNNIVHHSYRYDSMRKWLEKLQANQKARGLAEFKIRPPVHLGKGVRDLWEEVKRSRSVRTREWFPELTAEQKKFGEDGIAAYVKEYDYTTPTKDPEEDLLLEQMLWTVRSDVEAFANSAPICLRFIADFTDFIEGKKESMMICDRKLLNLNGQENLATRLTQCNAKSM</sequence>
<dbReference type="Proteomes" id="UP001331761">
    <property type="component" value="Unassembled WGS sequence"/>
</dbReference>
<keyword evidence="2" id="KW-1185">Reference proteome</keyword>
<comment type="caution">
    <text evidence="1">The sequence shown here is derived from an EMBL/GenBank/DDBJ whole genome shotgun (WGS) entry which is preliminary data.</text>
</comment>
<gene>
    <name evidence="1" type="ORF">GCK32_016339</name>
</gene>
<reference evidence="1 2" key="1">
    <citation type="submission" date="2019-10" db="EMBL/GenBank/DDBJ databases">
        <title>Assembly and Annotation for the nematode Trichostrongylus colubriformis.</title>
        <authorList>
            <person name="Martin J."/>
        </authorList>
    </citation>
    <scope>NUCLEOTIDE SEQUENCE [LARGE SCALE GENOMIC DNA]</scope>
    <source>
        <strain evidence="1">G859</strain>
        <tissue evidence="1">Whole worm</tissue>
    </source>
</reference>
<protein>
    <submittedName>
        <fullName evidence="1">Uncharacterized protein</fullName>
    </submittedName>
</protein>
<accession>A0AAN8FTW8</accession>
<organism evidence="1 2">
    <name type="scientific">Trichostrongylus colubriformis</name>
    <name type="common">Black scour worm</name>
    <dbReference type="NCBI Taxonomy" id="6319"/>
    <lineage>
        <taxon>Eukaryota</taxon>
        <taxon>Metazoa</taxon>
        <taxon>Ecdysozoa</taxon>
        <taxon>Nematoda</taxon>
        <taxon>Chromadorea</taxon>
        <taxon>Rhabditida</taxon>
        <taxon>Rhabditina</taxon>
        <taxon>Rhabditomorpha</taxon>
        <taxon>Strongyloidea</taxon>
        <taxon>Trichostrongylidae</taxon>
        <taxon>Trichostrongylus</taxon>
    </lineage>
</organism>
<dbReference type="AlphaFoldDB" id="A0AAN8FTW8"/>
<evidence type="ECO:0000313" key="2">
    <source>
        <dbReference type="Proteomes" id="UP001331761"/>
    </source>
</evidence>